<evidence type="ECO:0000256" key="6">
    <source>
        <dbReference type="ARBA" id="ARBA00068398"/>
    </source>
</evidence>
<name>A0A316YD68_9BASI</name>
<sequence>MAAPLYTSQLTSSSYLSDGLGPALPCRDFSGKILIATVGLPARGKTHLSHALERYLRWLGVRCAVLSLGDYRRKVLGGAEKVPADYFKSGPKSAETEALRKRILDDFDAQVVDFFKSGGQVVIYDANNGTQARRMAIRETFGKGLGIHVMFLESICTDQAIVEANIRSVKISSPDYGSWDPENAVKDFKNRIKGHEAFYEPIEQPSFPYIKVINVGQQIIVNNIQGYLQSRVVFFLMNIHNRQRTIYLARAGEALIEHLYKADADLSSLGWEYAEKLCEYVQEVRHQRKEASLERAKGGVMTPGGHEPGTGPGEEGRPLEVWTSARRRSSHTALPFTERGYRVIERSQLSEMNPGIVDGMSVDEIKARFPDEWEKKLNEPYSHRFPRAESYHDLSVRLEPIIFELERAADDVLIIGQSSVLRCLIAYLQGRKPNEIPLIQVHEGDLIEISPQAYGVKTNILPFWDPVTKRKERDEAYFRGKDQGQGSLATDEEDEDAHHNEMPDIHSLPLHALEGQSSDAPEPLGSALGLAKGRERSGSASSSSTASGGRSARQDDVNKTLTAEDYDRLSKDERSTYDARQAEKEAKEQAGLPYQWSQTLDSVSLTFGVPSGTRGKDIGASLKRKSISFGLKGHERKVVDGDLFDTIKEEDSTWSVSDGTVEVHLEKVSRERWWPHVLTKDPKIDTTKINPESSKLSDLDAESRAMVEKMMYDNRQKQMGKPTSDETKKLEALEKFKKQHPEMDFSNVKMT</sequence>
<feature type="region of interest" description="Disordered" evidence="7">
    <location>
        <begin position="292"/>
        <end position="317"/>
    </location>
</feature>
<protein>
    <recommendedName>
        <fullName evidence="6">Nuclear movement protein nudC</fullName>
    </recommendedName>
</protein>
<reference evidence="9 10" key="1">
    <citation type="journal article" date="2018" name="Mol. Biol. Evol.">
        <title>Broad Genomic Sampling Reveals a Smut Pathogenic Ancestry of the Fungal Clade Ustilaginomycotina.</title>
        <authorList>
            <person name="Kijpornyongpan T."/>
            <person name="Mondo S.J."/>
            <person name="Barry K."/>
            <person name="Sandor L."/>
            <person name="Lee J."/>
            <person name="Lipzen A."/>
            <person name="Pangilinan J."/>
            <person name="LaButti K."/>
            <person name="Hainaut M."/>
            <person name="Henrissat B."/>
            <person name="Grigoriev I.V."/>
            <person name="Spatafora J.W."/>
            <person name="Aime M.C."/>
        </authorList>
    </citation>
    <scope>NUCLEOTIDE SEQUENCE [LARGE SCALE GENOMIC DNA]</scope>
    <source>
        <strain evidence="9 10">MCA 4198</strain>
    </source>
</reference>
<dbReference type="GO" id="GO:0004331">
    <property type="term" value="F:fructose-2,6-bisphosphate 2-phosphatase activity"/>
    <property type="evidence" value="ECO:0007669"/>
    <property type="project" value="TreeGrafter"/>
</dbReference>
<dbReference type="PANTHER" id="PTHR10606:SF39">
    <property type="entry name" value="6-PHOSPHOFRUCTO-2-KINASE_FRUCTOSE-2,6-BISPHOSPHATASE YLR345W-RELATED"/>
    <property type="match status" value="1"/>
</dbReference>
<dbReference type="SUPFAM" id="SSF53254">
    <property type="entry name" value="Phosphoglycerate mutase-like"/>
    <property type="match status" value="1"/>
</dbReference>
<dbReference type="InParanoid" id="A0A316YD68"/>
<dbReference type="GO" id="GO:0003873">
    <property type="term" value="F:6-phosphofructo-2-kinase activity"/>
    <property type="evidence" value="ECO:0007669"/>
    <property type="project" value="InterPro"/>
</dbReference>
<feature type="region of interest" description="Disordered" evidence="7">
    <location>
        <begin position="475"/>
        <end position="502"/>
    </location>
</feature>
<dbReference type="RefSeq" id="XP_025374798.1">
    <property type="nucleotide sequence ID" value="XM_025523715.1"/>
</dbReference>
<dbReference type="SMART" id="SM00855">
    <property type="entry name" value="PGAM"/>
    <property type="match status" value="1"/>
</dbReference>
<feature type="domain" description="CS" evidence="8">
    <location>
        <begin position="589"/>
        <end position="678"/>
    </location>
</feature>
<evidence type="ECO:0000256" key="3">
    <source>
        <dbReference type="ARBA" id="ARBA00022741"/>
    </source>
</evidence>
<dbReference type="PRINTS" id="PR00991">
    <property type="entry name" value="6PFRUCTKNASE"/>
</dbReference>
<dbReference type="PANTHER" id="PTHR10606">
    <property type="entry name" value="6-PHOSPHOFRUCTO-2-KINASE/FRUCTOSE-2,6-BISPHOSPHATASE"/>
    <property type="match status" value="1"/>
</dbReference>
<dbReference type="AlphaFoldDB" id="A0A316YD68"/>
<dbReference type="Gene3D" id="2.60.40.790">
    <property type="match status" value="1"/>
</dbReference>
<organism evidence="9 10">
    <name type="scientific">Acaromyces ingoldii</name>
    <dbReference type="NCBI Taxonomy" id="215250"/>
    <lineage>
        <taxon>Eukaryota</taxon>
        <taxon>Fungi</taxon>
        <taxon>Dikarya</taxon>
        <taxon>Basidiomycota</taxon>
        <taxon>Ustilaginomycotina</taxon>
        <taxon>Exobasidiomycetes</taxon>
        <taxon>Exobasidiales</taxon>
        <taxon>Cryptobasidiaceae</taxon>
        <taxon>Acaromyces</taxon>
    </lineage>
</organism>
<comment type="function">
    <text evidence="5">Required for nuclear movement. May interact between microtubules and nuclei and/or may be involved in the generation of force used to move nuclei during interphase.</text>
</comment>
<evidence type="ECO:0000313" key="10">
    <source>
        <dbReference type="Proteomes" id="UP000245768"/>
    </source>
</evidence>
<dbReference type="Pfam" id="PF00300">
    <property type="entry name" value="His_Phos_1"/>
    <property type="match status" value="1"/>
</dbReference>
<dbReference type="GO" id="GO:0006000">
    <property type="term" value="P:fructose metabolic process"/>
    <property type="evidence" value="ECO:0007669"/>
    <property type="project" value="InterPro"/>
</dbReference>
<keyword evidence="2" id="KW-0963">Cytoplasm</keyword>
<comment type="subcellular location">
    <subcellularLocation>
        <location evidence="1">Cytoplasm</location>
    </subcellularLocation>
</comment>
<dbReference type="GeneID" id="37045631"/>
<dbReference type="STRING" id="215250.A0A316YD68"/>
<dbReference type="Pfam" id="PF04969">
    <property type="entry name" value="CS"/>
    <property type="match status" value="1"/>
</dbReference>
<evidence type="ECO:0000256" key="7">
    <source>
        <dbReference type="SAM" id="MobiDB-lite"/>
    </source>
</evidence>
<accession>A0A316YD68</accession>
<dbReference type="CDD" id="cd06467">
    <property type="entry name" value="p23_NUDC_like"/>
    <property type="match status" value="1"/>
</dbReference>
<gene>
    <name evidence="9" type="ORF">FA10DRAFT_281757</name>
</gene>
<dbReference type="InterPro" id="IPR008978">
    <property type="entry name" value="HSP20-like_chaperone"/>
</dbReference>
<keyword evidence="3" id="KW-0547">Nucleotide-binding</keyword>
<dbReference type="GO" id="GO:0006003">
    <property type="term" value="P:fructose 2,6-bisphosphate metabolic process"/>
    <property type="evidence" value="ECO:0007669"/>
    <property type="project" value="InterPro"/>
</dbReference>
<evidence type="ECO:0000256" key="5">
    <source>
        <dbReference type="ARBA" id="ARBA00059400"/>
    </source>
</evidence>
<dbReference type="InterPro" id="IPR027417">
    <property type="entry name" value="P-loop_NTPase"/>
</dbReference>
<dbReference type="GO" id="GO:0005829">
    <property type="term" value="C:cytosol"/>
    <property type="evidence" value="ECO:0007669"/>
    <property type="project" value="TreeGrafter"/>
</dbReference>
<dbReference type="PROSITE" id="PS51203">
    <property type="entry name" value="CS"/>
    <property type="match status" value="1"/>
</dbReference>
<dbReference type="Gene3D" id="3.40.50.1240">
    <property type="entry name" value="Phosphoglycerate mutase-like"/>
    <property type="match status" value="1"/>
</dbReference>
<feature type="compositionally biased region" description="Basic and acidic residues" evidence="7">
    <location>
        <begin position="565"/>
        <end position="588"/>
    </location>
</feature>
<dbReference type="InterPro" id="IPR007052">
    <property type="entry name" value="CS_dom"/>
</dbReference>
<evidence type="ECO:0000256" key="4">
    <source>
        <dbReference type="ARBA" id="ARBA00022840"/>
    </source>
</evidence>
<evidence type="ECO:0000313" key="9">
    <source>
        <dbReference type="EMBL" id="PWN87600.1"/>
    </source>
</evidence>
<dbReference type="GO" id="GO:0005524">
    <property type="term" value="F:ATP binding"/>
    <property type="evidence" value="ECO:0007669"/>
    <property type="project" value="UniProtKB-KW"/>
</dbReference>
<dbReference type="FunFam" id="2.60.40.790:FF:000001">
    <property type="entry name" value="Nuclear migration protein nudC"/>
    <property type="match status" value="1"/>
</dbReference>
<dbReference type="Proteomes" id="UP000245768">
    <property type="component" value="Unassembled WGS sequence"/>
</dbReference>
<dbReference type="InterPro" id="IPR029033">
    <property type="entry name" value="His_PPase_superfam"/>
</dbReference>
<dbReference type="SUPFAM" id="SSF52540">
    <property type="entry name" value="P-loop containing nucleoside triphosphate hydrolases"/>
    <property type="match status" value="1"/>
</dbReference>
<dbReference type="OrthoDB" id="267323at2759"/>
<dbReference type="InterPro" id="IPR013078">
    <property type="entry name" value="His_Pase_superF_clade-1"/>
</dbReference>
<dbReference type="Gene3D" id="3.40.50.300">
    <property type="entry name" value="P-loop containing nucleotide triphosphate hydrolases"/>
    <property type="match status" value="1"/>
</dbReference>
<dbReference type="InterPro" id="IPR003094">
    <property type="entry name" value="6Pfruct_kin"/>
</dbReference>
<evidence type="ECO:0000256" key="2">
    <source>
        <dbReference type="ARBA" id="ARBA00022490"/>
    </source>
</evidence>
<keyword evidence="4" id="KW-0067">ATP-binding</keyword>
<dbReference type="SUPFAM" id="SSF49764">
    <property type="entry name" value="HSP20-like chaperones"/>
    <property type="match status" value="1"/>
</dbReference>
<dbReference type="InterPro" id="IPR013079">
    <property type="entry name" value="6Phosfructo_kin"/>
</dbReference>
<evidence type="ECO:0000256" key="1">
    <source>
        <dbReference type="ARBA" id="ARBA00004496"/>
    </source>
</evidence>
<dbReference type="EMBL" id="KZ819640">
    <property type="protein sequence ID" value="PWN87600.1"/>
    <property type="molecule type" value="Genomic_DNA"/>
</dbReference>
<feature type="compositionally biased region" description="Low complexity" evidence="7">
    <location>
        <begin position="538"/>
        <end position="551"/>
    </location>
</feature>
<feature type="region of interest" description="Disordered" evidence="7">
    <location>
        <begin position="514"/>
        <end position="593"/>
    </location>
</feature>
<keyword evidence="10" id="KW-1185">Reference proteome</keyword>
<dbReference type="Pfam" id="PF01591">
    <property type="entry name" value="6PF2K"/>
    <property type="match status" value="1"/>
</dbReference>
<proteinExistence type="predicted"/>
<dbReference type="FunFam" id="3.40.50.300:FF:001280">
    <property type="entry name" value="Related to 6-phosphofructo-2-kinase"/>
    <property type="match status" value="1"/>
</dbReference>
<evidence type="ECO:0000259" key="8">
    <source>
        <dbReference type="PROSITE" id="PS51203"/>
    </source>
</evidence>